<proteinExistence type="predicted"/>
<dbReference type="Proteomes" id="UP001341840">
    <property type="component" value="Unassembled WGS sequence"/>
</dbReference>
<keyword evidence="2" id="KW-1185">Reference proteome</keyword>
<feature type="non-terminal residue" evidence="1">
    <location>
        <position position="102"/>
    </location>
</feature>
<organism evidence="1 2">
    <name type="scientific">Stylosanthes scabra</name>
    <dbReference type="NCBI Taxonomy" id="79078"/>
    <lineage>
        <taxon>Eukaryota</taxon>
        <taxon>Viridiplantae</taxon>
        <taxon>Streptophyta</taxon>
        <taxon>Embryophyta</taxon>
        <taxon>Tracheophyta</taxon>
        <taxon>Spermatophyta</taxon>
        <taxon>Magnoliopsida</taxon>
        <taxon>eudicotyledons</taxon>
        <taxon>Gunneridae</taxon>
        <taxon>Pentapetalae</taxon>
        <taxon>rosids</taxon>
        <taxon>fabids</taxon>
        <taxon>Fabales</taxon>
        <taxon>Fabaceae</taxon>
        <taxon>Papilionoideae</taxon>
        <taxon>50 kb inversion clade</taxon>
        <taxon>dalbergioids sensu lato</taxon>
        <taxon>Dalbergieae</taxon>
        <taxon>Pterocarpus clade</taxon>
        <taxon>Stylosanthes</taxon>
    </lineage>
</organism>
<evidence type="ECO:0000313" key="1">
    <source>
        <dbReference type="EMBL" id="MED6165616.1"/>
    </source>
</evidence>
<name>A0ABU6UWA9_9FABA</name>
<sequence>MGVAAVLLAVTLNEEKESEEEDSTAVESFVAVELPSQNRRCISTASGPQNSRGCHPKPTAGKVVCTLVSILLIFRHCYDNSSHHMYSGNHRKNVVVTGVRCG</sequence>
<accession>A0ABU6UWA9</accession>
<protein>
    <recommendedName>
        <fullName evidence="3">Secreted protein</fullName>
    </recommendedName>
</protein>
<gene>
    <name evidence="1" type="ORF">PIB30_101313</name>
</gene>
<evidence type="ECO:0000313" key="2">
    <source>
        <dbReference type="Proteomes" id="UP001341840"/>
    </source>
</evidence>
<comment type="caution">
    <text evidence="1">The sequence shown here is derived from an EMBL/GenBank/DDBJ whole genome shotgun (WGS) entry which is preliminary data.</text>
</comment>
<dbReference type="EMBL" id="JASCZI010123776">
    <property type="protein sequence ID" value="MED6165616.1"/>
    <property type="molecule type" value="Genomic_DNA"/>
</dbReference>
<reference evidence="1 2" key="1">
    <citation type="journal article" date="2023" name="Plants (Basel)">
        <title>Bridging the Gap: Combining Genomics and Transcriptomics Approaches to Understand Stylosanthes scabra, an Orphan Legume from the Brazilian Caatinga.</title>
        <authorList>
            <person name="Ferreira-Neto J.R.C."/>
            <person name="da Silva M.D."/>
            <person name="Binneck E."/>
            <person name="de Melo N.F."/>
            <person name="da Silva R.H."/>
            <person name="de Melo A.L.T.M."/>
            <person name="Pandolfi V."/>
            <person name="Bustamante F.O."/>
            <person name="Brasileiro-Vidal A.C."/>
            <person name="Benko-Iseppon A.M."/>
        </authorList>
    </citation>
    <scope>NUCLEOTIDE SEQUENCE [LARGE SCALE GENOMIC DNA]</scope>
    <source>
        <tissue evidence="1">Leaves</tissue>
    </source>
</reference>
<evidence type="ECO:0008006" key="3">
    <source>
        <dbReference type="Google" id="ProtNLM"/>
    </source>
</evidence>